<accession>A0ABX1BFQ6</accession>
<evidence type="ECO:0000259" key="4">
    <source>
        <dbReference type="Pfam" id="PF01494"/>
    </source>
</evidence>
<dbReference type="EMBL" id="JAATEP010000041">
    <property type="protein sequence ID" value="NJP95717.1"/>
    <property type="molecule type" value="Genomic_DNA"/>
</dbReference>
<organism evidence="5 6">
    <name type="scientific">Nonomuraea composti</name>
    <dbReference type="NCBI Taxonomy" id="2720023"/>
    <lineage>
        <taxon>Bacteria</taxon>
        <taxon>Bacillati</taxon>
        <taxon>Actinomycetota</taxon>
        <taxon>Actinomycetes</taxon>
        <taxon>Streptosporangiales</taxon>
        <taxon>Streptosporangiaceae</taxon>
        <taxon>Nonomuraea</taxon>
    </lineage>
</organism>
<dbReference type="Gene3D" id="3.30.9.10">
    <property type="entry name" value="D-Amino Acid Oxidase, subunit A, domain 2"/>
    <property type="match status" value="1"/>
</dbReference>
<keyword evidence="2" id="KW-0285">Flavoprotein</keyword>
<dbReference type="RefSeq" id="WP_168017406.1">
    <property type="nucleotide sequence ID" value="NZ_JAATEP010000041.1"/>
</dbReference>
<keyword evidence="3" id="KW-0274">FAD</keyword>
<dbReference type="InterPro" id="IPR002938">
    <property type="entry name" value="FAD-bd"/>
</dbReference>
<comment type="cofactor">
    <cofactor evidence="1">
        <name>FAD</name>
        <dbReference type="ChEBI" id="CHEBI:57692"/>
    </cofactor>
</comment>
<dbReference type="Gene3D" id="3.50.50.60">
    <property type="entry name" value="FAD/NAD(P)-binding domain"/>
    <property type="match status" value="1"/>
</dbReference>
<evidence type="ECO:0000256" key="2">
    <source>
        <dbReference type="ARBA" id="ARBA00022630"/>
    </source>
</evidence>
<protein>
    <submittedName>
        <fullName evidence="5">FAD-binding protein</fullName>
    </submittedName>
</protein>
<dbReference type="PANTHER" id="PTHR43004:SF19">
    <property type="entry name" value="BINDING MONOOXYGENASE, PUTATIVE (JCVI)-RELATED"/>
    <property type="match status" value="1"/>
</dbReference>
<dbReference type="InterPro" id="IPR036188">
    <property type="entry name" value="FAD/NAD-bd_sf"/>
</dbReference>
<evidence type="ECO:0000256" key="3">
    <source>
        <dbReference type="ARBA" id="ARBA00022827"/>
    </source>
</evidence>
<dbReference type="Gene3D" id="3.40.30.120">
    <property type="match status" value="1"/>
</dbReference>
<evidence type="ECO:0000256" key="1">
    <source>
        <dbReference type="ARBA" id="ARBA00001974"/>
    </source>
</evidence>
<dbReference type="PRINTS" id="PR00420">
    <property type="entry name" value="RNGMNOXGNASE"/>
</dbReference>
<dbReference type="SUPFAM" id="SSF51905">
    <property type="entry name" value="FAD/NAD(P)-binding domain"/>
    <property type="match status" value="1"/>
</dbReference>
<feature type="domain" description="FAD-binding" evidence="4">
    <location>
        <begin position="7"/>
        <end position="354"/>
    </location>
</feature>
<proteinExistence type="predicted"/>
<dbReference type="InterPro" id="IPR050641">
    <property type="entry name" value="RIFMO-like"/>
</dbReference>
<name>A0ABX1BFQ6_9ACTN</name>
<dbReference type="Proteomes" id="UP000696294">
    <property type="component" value="Unassembled WGS sequence"/>
</dbReference>
<gene>
    <name evidence="5" type="ORF">HCN51_40880</name>
</gene>
<keyword evidence="6" id="KW-1185">Reference proteome</keyword>
<evidence type="ECO:0000313" key="6">
    <source>
        <dbReference type="Proteomes" id="UP000696294"/>
    </source>
</evidence>
<evidence type="ECO:0000313" key="5">
    <source>
        <dbReference type="EMBL" id="NJP95717.1"/>
    </source>
</evidence>
<comment type="caution">
    <text evidence="5">The sequence shown here is derived from an EMBL/GenBank/DDBJ whole genome shotgun (WGS) entry which is preliminary data.</text>
</comment>
<sequence length="509" mass="54808">MTTTTQTPVLIVGGGYAGLASALFLAHQGVRCVLVDRHPGVSILGRARGINPRTMEIYRPLGLEAAIKEAGRPFDGESGVARCTTLLDEWHWIFDADAPRALPHLTAGEFGLADQSTVEPILARAARERGAELRFDTQCESVDDGPDGVTVVTRDRTTGERRTYLAQYVIAADGYRGTIRQQYGIGRTGPGVQRSYVSCVFKADLSDIITRRAMFWILGDPVTGALVSHALPHHWGLGLSYDPATESPDDFTDERCAATARRLIGRDVPIDIVGRAAWEEAAYVADRFRAGRVFLVGDAAHVWPPAGGLGANSAIQDAHNLAWKLAAVLAGRASDALLDTYEAERRPVALELADLTVRSQAARFGPNPGEDPLDAVLCVLGQRYTSAAMIGPGPGAVFGDGVEQHARPGTRAPHLWLDHDGRRIGVHDLFHDSFVLLTDSEPWAKAAADVEGVRAYRIGADVIDVEHAWRSRYDGAAAVLVRPDGYVAWRGEGDPAALAGVLGRVLLKQ</sequence>
<dbReference type="PANTHER" id="PTHR43004">
    <property type="entry name" value="TRK SYSTEM POTASSIUM UPTAKE PROTEIN"/>
    <property type="match status" value="1"/>
</dbReference>
<reference evidence="5 6" key="1">
    <citation type="submission" date="2020-03" db="EMBL/GenBank/DDBJ databases">
        <title>WGS of actinomycetes isolated from Thailand.</title>
        <authorList>
            <person name="Thawai C."/>
        </authorList>
    </citation>
    <scope>NUCLEOTIDE SEQUENCE [LARGE SCALE GENOMIC DNA]</scope>
    <source>
        <strain evidence="5 6">FMUSA5-5</strain>
    </source>
</reference>
<dbReference type="Pfam" id="PF21274">
    <property type="entry name" value="Rng_hyd_C"/>
    <property type="match status" value="1"/>
</dbReference>
<dbReference type="Pfam" id="PF01494">
    <property type="entry name" value="FAD_binding_3"/>
    <property type="match status" value="1"/>
</dbReference>